<proteinExistence type="predicted"/>
<dbReference type="GO" id="GO:0005576">
    <property type="term" value="C:extracellular region"/>
    <property type="evidence" value="ECO:0007669"/>
    <property type="project" value="UniProtKB-SubCell"/>
</dbReference>
<feature type="domain" description="DUF642" evidence="7">
    <location>
        <begin position="208"/>
        <end position="376"/>
    </location>
</feature>
<evidence type="ECO:0000256" key="4">
    <source>
        <dbReference type="ARBA" id="ARBA00022729"/>
    </source>
</evidence>
<evidence type="ECO:0000256" key="2">
    <source>
        <dbReference type="ARBA" id="ARBA00004613"/>
    </source>
</evidence>
<dbReference type="AlphaFoldDB" id="A0A022QF71"/>
<evidence type="ECO:0000256" key="6">
    <source>
        <dbReference type="SAM" id="SignalP"/>
    </source>
</evidence>
<dbReference type="PANTHER" id="PTHR31265:SF28">
    <property type="entry name" value="EMB|CAB87702.1"/>
    <property type="match status" value="1"/>
</dbReference>
<protein>
    <recommendedName>
        <fullName evidence="7">DUF642 domain-containing protein</fullName>
    </recommendedName>
</protein>
<evidence type="ECO:0000256" key="3">
    <source>
        <dbReference type="ARBA" id="ARBA00022525"/>
    </source>
</evidence>
<feature type="signal peptide" evidence="6">
    <location>
        <begin position="1"/>
        <end position="21"/>
    </location>
</feature>
<keyword evidence="5" id="KW-0325">Glycoprotein</keyword>
<dbReference type="GO" id="GO:0030234">
    <property type="term" value="F:enzyme regulator activity"/>
    <property type="evidence" value="ECO:0000318"/>
    <property type="project" value="GO_Central"/>
</dbReference>
<comment type="subcellular location">
    <subcellularLocation>
        <location evidence="1">Cell envelope</location>
    </subcellularLocation>
    <subcellularLocation>
        <location evidence="2">Secreted</location>
    </subcellularLocation>
</comment>
<dbReference type="STRING" id="4155.A0A022QF71"/>
<evidence type="ECO:0000259" key="7">
    <source>
        <dbReference type="Pfam" id="PF04862"/>
    </source>
</evidence>
<dbReference type="KEGG" id="egt:105970836"/>
<keyword evidence="3" id="KW-0964">Secreted</keyword>
<evidence type="ECO:0000313" key="9">
    <source>
        <dbReference type="Proteomes" id="UP000030748"/>
    </source>
</evidence>
<dbReference type="OMA" id="ENGAINQ"/>
<feature type="domain" description="DUF642" evidence="7">
    <location>
        <begin position="24"/>
        <end position="196"/>
    </location>
</feature>
<dbReference type="PANTHER" id="PTHR31265">
    <property type="entry name" value="OS02G0527500 PROTEIN-RELATED"/>
    <property type="match status" value="1"/>
</dbReference>
<accession>A0A022QF71</accession>
<dbReference type="Pfam" id="PF04862">
    <property type="entry name" value="DUF642"/>
    <property type="match status" value="2"/>
</dbReference>
<gene>
    <name evidence="8" type="ORF">MIMGU_mgv1a018047mg</name>
</gene>
<keyword evidence="9" id="KW-1185">Reference proteome</keyword>
<evidence type="ECO:0000256" key="1">
    <source>
        <dbReference type="ARBA" id="ARBA00004196"/>
    </source>
</evidence>
<dbReference type="InterPro" id="IPR006946">
    <property type="entry name" value="DGR2-like_dom"/>
</dbReference>
<dbReference type="InterPro" id="IPR052437">
    <property type="entry name" value="Pectin_Meth_Modulator"/>
</dbReference>
<dbReference type="OrthoDB" id="1895088at2759"/>
<evidence type="ECO:0000256" key="5">
    <source>
        <dbReference type="ARBA" id="ARBA00023180"/>
    </source>
</evidence>
<evidence type="ECO:0000313" key="8">
    <source>
        <dbReference type="EMBL" id="EYU25903.1"/>
    </source>
</evidence>
<dbReference type="EMBL" id="KI631864">
    <property type="protein sequence ID" value="EYU25903.1"/>
    <property type="molecule type" value="Genomic_DNA"/>
</dbReference>
<dbReference type="eggNOG" id="ENOG502QPTT">
    <property type="taxonomic scope" value="Eukaryota"/>
</dbReference>
<reference evidence="8 9" key="1">
    <citation type="journal article" date="2013" name="Proc. Natl. Acad. Sci. U.S.A.">
        <title>Fine-scale variation in meiotic recombination in Mimulus inferred from population shotgun sequencing.</title>
        <authorList>
            <person name="Hellsten U."/>
            <person name="Wright K.M."/>
            <person name="Jenkins J."/>
            <person name="Shu S."/>
            <person name="Yuan Y."/>
            <person name="Wessler S.R."/>
            <person name="Schmutz J."/>
            <person name="Willis J.H."/>
            <person name="Rokhsar D.S."/>
        </authorList>
    </citation>
    <scope>NUCLEOTIDE SEQUENCE [LARGE SCALE GENOMIC DNA]</scope>
    <source>
        <strain evidence="9">cv. DUN x IM62</strain>
    </source>
</reference>
<feature type="chain" id="PRO_5001504122" description="DUF642 domain-containing protein" evidence="6">
    <location>
        <begin position="22"/>
        <end position="411"/>
    </location>
</feature>
<dbReference type="GO" id="GO:0009505">
    <property type="term" value="C:plant-type cell wall"/>
    <property type="evidence" value="ECO:0000318"/>
    <property type="project" value="GO_Central"/>
</dbReference>
<dbReference type="Proteomes" id="UP000030748">
    <property type="component" value="Unassembled WGS sequence"/>
</dbReference>
<keyword evidence="4 6" id="KW-0732">Signal</keyword>
<organism evidence="8 9">
    <name type="scientific">Erythranthe guttata</name>
    <name type="common">Yellow monkey flower</name>
    <name type="synonym">Mimulus guttatus</name>
    <dbReference type="NCBI Taxonomy" id="4155"/>
    <lineage>
        <taxon>Eukaryota</taxon>
        <taxon>Viridiplantae</taxon>
        <taxon>Streptophyta</taxon>
        <taxon>Embryophyta</taxon>
        <taxon>Tracheophyta</taxon>
        <taxon>Spermatophyta</taxon>
        <taxon>Magnoliopsida</taxon>
        <taxon>eudicotyledons</taxon>
        <taxon>Gunneridae</taxon>
        <taxon>Pentapetalae</taxon>
        <taxon>asterids</taxon>
        <taxon>lamiids</taxon>
        <taxon>Lamiales</taxon>
        <taxon>Phrymaceae</taxon>
        <taxon>Erythranthe</taxon>
    </lineage>
</organism>
<name>A0A022QF71_ERYGU</name>
<sequence length="411" mass="45565">MEHVIQPLILFFTCMMTISYAEDFLQNPDFEIPPSNITTNSQYILLTKANSIPGWSFNGTVSYVTSGANLLFPRSGGAHALQLGENGAINQTLRANTDETYNYVVSFNLIPQSEGCANNRTTVNVTLCENPFRYRSMAFSLRRNLTANLWESHAFFLGRLGVDESVDIRIASVKAKNSKDGNNVTCWPMVDAFNVKMNPLPGWYSGNALANGDFEVGPGFFKNSSEGILLDEEEDIFESPLQEWAISGTVKYIDSKHYKVPQGEAAIELLSGDSRSDPGVRIDLNLNTNYTYTLNFTMGDANNSCVGDFTVYVQVGNNIHNFTMRSNGTGSASERSITFKSEFPSLIKTPIILYSVRESRTSYGVLCGPVIDNMILEGSDERKIGSYGWRIKIHDGVSIFSMFTALVMLMV</sequence>